<dbReference type="InterPro" id="IPR002052">
    <property type="entry name" value="DNA_methylase_N6_adenine_CS"/>
</dbReference>
<dbReference type="GO" id="GO:0003676">
    <property type="term" value="F:nucleic acid binding"/>
    <property type="evidence" value="ECO:0007669"/>
    <property type="project" value="InterPro"/>
</dbReference>
<dbReference type="PANTHER" id="PTHR33841">
    <property type="entry name" value="DNA METHYLTRANSFERASE YEEA-RELATED"/>
    <property type="match status" value="1"/>
</dbReference>
<accession>E1QQ44</accession>
<dbReference type="eggNOG" id="arCOG02636">
    <property type="taxonomic scope" value="Archaea"/>
</dbReference>
<dbReference type="GO" id="GO:0009007">
    <property type="term" value="F:site-specific DNA-methyltransferase (adenine-specific) activity"/>
    <property type="evidence" value="ECO:0007669"/>
    <property type="project" value="UniProtKB-EC"/>
</dbReference>
<dbReference type="PROSITE" id="PS00092">
    <property type="entry name" value="N6_MTASE"/>
    <property type="match status" value="1"/>
</dbReference>
<dbReference type="GO" id="GO:0032259">
    <property type="term" value="P:methylation"/>
    <property type="evidence" value="ECO:0007669"/>
    <property type="project" value="UniProtKB-KW"/>
</dbReference>
<evidence type="ECO:0000256" key="1">
    <source>
        <dbReference type="ARBA" id="ARBA00022603"/>
    </source>
</evidence>
<dbReference type="InterPro" id="IPR029063">
    <property type="entry name" value="SAM-dependent_MTases_sf"/>
</dbReference>
<dbReference type="OrthoDB" id="25771at2157"/>
<keyword evidence="4" id="KW-1185">Reference proteome</keyword>
<evidence type="ECO:0000313" key="4">
    <source>
        <dbReference type="Proteomes" id="UP000006681"/>
    </source>
</evidence>
<dbReference type="SUPFAM" id="SSF53335">
    <property type="entry name" value="S-adenosyl-L-methionine-dependent methyltransferases"/>
    <property type="match status" value="1"/>
</dbReference>
<evidence type="ECO:0000256" key="2">
    <source>
        <dbReference type="ARBA" id="ARBA00022679"/>
    </source>
</evidence>
<dbReference type="CDD" id="cd02440">
    <property type="entry name" value="AdoMet_MTases"/>
    <property type="match status" value="1"/>
</dbReference>
<reference evidence="3 4" key="1">
    <citation type="journal article" date="2010" name="Stand. Genomic Sci.">
        <title>Complete genome sequence of Vulcanisaeta distributa type strain (IC-017).</title>
        <authorList>
            <person name="Mavromatis K."/>
            <person name="Sikorski J."/>
            <person name="Pabst E."/>
            <person name="Teshima H."/>
            <person name="Lapidus A."/>
            <person name="Lucas S."/>
            <person name="Nolan M."/>
            <person name="Glavina Del Rio T."/>
            <person name="Cheng J.F."/>
            <person name="Bruce D."/>
            <person name="Goodwin L."/>
            <person name="Pitluck S."/>
            <person name="Liolios K."/>
            <person name="Ivanova N."/>
            <person name="Mikhailova N."/>
            <person name="Pati A."/>
            <person name="Chen A."/>
            <person name="Palaniappan K."/>
            <person name="Land M."/>
            <person name="Hauser L."/>
            <person name="Chang Y.J."/>
            <person name="Jeffries C.D."/>
            <person name="Rohde M."/>
            <person name="Spring S."/>
            <person name="Goker M."/>
            <person name="Wirth R."/>
            <person name="Woyke T."/>
            <person name="Bristow J."/>
            <person name="Eisen J.A."/>
            <person name="Markowitz V."/>
            <person name="Hugenholtz P."/>
            <person name="Klenk H.P."/>
            <person name="Kyrpides N.C."/>
        </authorList>
    </citation>
    <scope>NUCLEOTIDE SEQUENCE [LARGE SCALE GENOMIC DNA]</scope>
    <source>
        <strain evidence="4">DSM 14429 / JCM 11212 / NBRC 100878 / IC-017</strain>
    </source>
</reference>
<dbReference type="AlphaFoldDB" id="E1QQ44"/>
<evidence type="ECO:0000313" key="3">
    <source>
        <dbReference type="EMBL" id="ADN50416.1"/>
    </source>
</evidence>
<protein>
    <submittedName>
        <fullName evidence="3">DNA methylase N-4/N-6 domain protein</fullName>
    </submittedName>
</protein>
<sequence>MYLVDEQYEIQRTVDRRGTSSYYTSRDGLTVIRSFLQELGEEYRSDVVVMDPFAGSGVTLSAVNDLIKPRKVIAIEINEGPCELARRVLSSLYNDVEVVCGDAFKVAWGYRADIIISNPPFVRWQLVRNRYELLKLMESMGYGRLIMRGDPGLHVLSFFLIDHILRDGGYAILVMPASTFYTEQGEGVKRLLRLRYDVIGLVENKVAPSFSDGSGFKELIIFIRKRGGLLGVINNSSTKTGIYYYDGGLRRVGFVDLRRLPTFADRNWLSLFNYDRAMRLISIMEDALDRGLMRYLGRHEVVRGIEMYGPDFFFIPNKYWRIVEETRDYVVISNNGEQLELPRKYLTPCLRRPEYYEDEVLIRDPGFYVLTIGDEPEGDVLRYIRWGEGLGVPALKFGDKWYRHVWMQLKSKMPFGHVFIHDKVDLTRHKVIANYSNKPLCASKNFYVIRTNNPMIAAWYNSAIFREVLMVFGRKISESWTRFLEDDYLAIPIPSKIMNVNLRSMDDVNHAINEYLGLPNPEN</sequence>
<dbReference type="PANTHER" id="PTHR33841:SF4">
    <property type="entry name" value="RESTRICTION MODIFICATION SYSTEM DNA SPECIFICITY DOMAIN"/>
    <property type="match status" value="1"/>
</dbReference>
<organism evidence="3 4">
    <name type="scientific">Vulcanisaeta distributa (strain DSM 14429 / JCM 11212 / NBRC 100878 / IC-017)</name>
    <dbReference type="NCBI Taxonomy" id="572478"/>
    <lineage>
        <taxon>Archaea</taxon>
        <taxon>Thermoproteota</taxon>
        <taxon>Thermoprotei</taxon>
        <taxon>Thermoproteales</taxon>
        <taxon>Thermoproteaceae</taxon>
        <taxon>Vulcanisaeta</taxon>
    </lineage>
</organism>
<dbReference type="STRING" id="572478.Vdis_1027"/>
<dbReference type="RefSeq" id="WP_013336141.1">
    <property type="nucleotide sequence ID" value="NC_014537.1"/>
</dbReference>
<keyword evidence="2" id="KW-0808">Transferase</keyword>
<reference evidence="4" key="2">
    <citation type="journal article" date="2010" name="Stand. Genomic Sci.">
        <title>Complete genome sequence of Vulcanisaeta distributa type strain (IC-017T).</title>
        <authorList>
            <person name="Mavromatis K."/>
            <person name="Sikorski J."/>
            <person name="Pabst E."/>
            <person name="Teshima H."/>
            <person name="Lapidus A."/>
            <person name="Lucas S."/>
            <person name="Nolan M."/>
            <person name="Glavina Del Rio T."/>
            <person name="Cheng J."/>
            <person name="Bruce D."/>
            <person name="Goodwin L."/>
            <person name="Pitluck S."/>
            <person name="Liolios K."/>
            <person name="Ivanova N."/>
            <person name="Mikhailova N."/>
            <person name="Pati A."/>
            <person name="Chen A."/>
            <person name="Palaniappan K."/>
            <person name="Land M."/>
            <person name="Hauser L."/>
            <person name="Chang Y."/>
            <person name="Jeffries C."/>
            <person name="Rohde M."/>
            <person name="Spring S."/>
            <person name="Goker M."/>
            <person name="Wirth R."/>
            <person name="Woyke T."/>
            <person name="Bristow J."/>
            <person name="Eisen J."/>
            <person name="Markowitz V."/>
            <person name="Hugenholtz P."/>
            <person name="Klenk H."/>
            <person name="Kyrpides N."/>
        </authorList>
    </citation>
    <scope>NUCLEOTIDE SEQUENCE [LARGE SCALE GENOMIC DNA]</scope>
    <source>
        <strain evidence="4">DSM 14429 / JCM 11212 / NBRC 100878 / IC-017</strain>
    </source>
</reference>
<dbReference type="GeneID" id="9751957"/>
<dbReference type="PRINTS" id="PR00507">
    <property type="entry name" value="N12N6MTFRASE"/>
</dbReference>
<dbReference type="Proteomes" id="UP000006681">
    <property type="component" value="Chromosome"/>
</dbReference>
<dbReference type="HOGENOM" id="CLU_519383_0_0_2"/>
<dbReference type="KEGG" id="vdi:Vdis_1027"/>
<keyword evidence="1 3" id="KW-0489">Methyltransferase</keyword>
<gene>
    <name evidence="3" type="ordered locus">Vdis_1027</name>
</gene>
<dbReference type="Gene3D" id="3.40.50.150">
    <property type="entry name" value="Vaccinia Virus protein VP39"/>
    <property type="match status" value="1"/>
</dbReference>
<proteinExistence type="predicted"/>
<dbReference type="InterPro" id="IPR050953">
    <property type="entry name" value="N4_N6_ade-DNA_methylase"/>
</dbReference>
<dbReference type="EMBL" id="CP002100">
    <property type="protein sequence ID" value="ADN50416.1"/>
    <property type="molecule type" value="Genomic_DNA"/>
</dbReference>
<name>E1QQ44_VULDI</name>